<dbReference type="Pfam" id="PF24883">
    <property type="entry name" value="NPHP3_N"/>
    <property type="match status" value="1"/>
</dbReference>
<sequence>MAEAAAALSLAANIIQVTEFGSKFVTTGWKLWHSGKEALDEDSALEPLCRNLKDVFQRLENDVSSVKFEVQSHQELAGVANQASKVAQEILESVQGIGLSSKRRKRDAARTAFKLVWKEENLKALEQRLDRLTNALVLNLAASLRSYAMQSLDTQNTILSEIQQIRAKIELSNAPSRLEAGDSSRGFGSTIVSCLSERGSQQRGALESSLRSELFGAVYHSDLMPETIPRVSPGIIVTAERRRTLQKAFLSHFHYDGMYSRAESVAKAHESTFRWIFEDDSGAGFSKWLQSSQQLYWITGKAGSGKSTLMKFISQAERLGVGKTSHDISPPRCAEHLRLWAADRPLTIACFYFWAAGSERQRSREGLYRTLLHQILSDHPEEIMSIFPERWEALCLYDEDPKPFVEEELRQGLLEVVQDIEPTAKVCLFVDGLDEFDGKHEDLIDLFNDIITKTSIKVCVASRPWTVFEDAFRTKPSLRLEVLTHDDIKNYVRLRFQADGNFVLLQKRESAFADALFEEVVDKAAGVFLWVNLVVTSLIDGMRSGDRISDLRRRLDLLPPDLEDLYETILSSLDPVYFEHAAQYFSLIRAALPSSLLALPSSLSALEFYLADELEVENPSFTLHTSKQPWNYDEVDTITEVIRRRLHSRCKGLIDTGPQLFFLSGTHKMVSAGPEVEFLHRTVRDYINLPRVQERLLAGMKSPFDPHLRLGYVSMVFAEFFTAAWREESKRIPASDQSISWQLKHRRTRRAADVFLHSVRTKPEYARHATRLLDYLEVAYNSDDDLNDLHKWWCDPGAKLDLEYFGHSFLSLAIKFGVVDYVQERIVGSRLDKLQFRSPQQASEIKDTTRSFLQRVEPGWVRIAQLMIEHGASVSRKTVVDAIHVVEKKYGFPDGNEWLSKAEEVGMLEQELRRYQRERTPLNLEFLRNLNLEDYINDPTRSLVRRIRMSRNWARGLLH</sequence>
<evidence type="ECO:0000313" key="5">
    <source>
        <dbReference type="Proteomes" id="UP001303160"/>
    </source>
</evidence>
<comment type="caution">
    <text evidence="4">The sequence shown here is derived from an EMBL/GenBank/DDBJ whole genome shotgun (WGS) entry which is preliminary data.</text>
</comment>
<organism evidence="4 5">
    <name type="scientific">Triangularia verruculosa</name>
    <dbReference type="NCBI Taxonomy" id="2587418"/>
    <lineage>
        <taxon>Eukaryota</taxon>
        <taxon>Fungi</taxon>
        <taxon>Dikarya</taxon>
        <taxon>Ascomycota</taxon>
        <taxon>Pezizomycotina</taxon>
        <taxon>Sordariomycetes</taxon>
        <taxon>Sordariomycetidae</taxon>
        <taxon>Sordariales</taxon>
        <taxon>Podosporaceae</taxon>
        <taxon>Triangularia</taxon>
    </lineage>
</organism>
<gene>
    <name evidence="4" type="ORF">QBC40DRAFT_319724</name>
</gene>
<dbReference type="Proteomes" id="UP001303160">
    <property type="component" value="Unassembled WGS sequence"/>
</dbReference>
<protein>
    <recommendedName>
        <fullName evidence="6">NACHT domain-containing protein</fullName>
    </recommendedName>
</protein>
<evidence type="ECO:0000256" key="1">
    <source>
        <dbReference type="ARBA" id="ARBA00022737"/>
    </source>
</evidence>
<dbReference type="AlphaFoldDB" id="A0AAN6XSH5"/>
<dbReference type="InterPro" id="IPR027417">
    <property type="entry name" value="P-loop_NTPase"/>
</dbReference>
<accession>A0AAN6XSH5</accession>
<dbReference type="PANTHER" id="PTHR10039:SF5">
    <property type="entry name" value="NACHT DOMAIN-CONTAINING PROTEIN"/>
    <property type="match status" value="1"/>
</dbReference>
<feature type="domain" description="Nephrocystin 3-like N-terminal" evidence="2">
    <location>
        <begin position="272"/>
        <end position="463"/>
    </location>
</feature>
<evidence type="ECO:0000259" key="3">
    <source>
        <dbReference type="Pfam" id="PF25053"/>
    </source>
</evidence>
<keyword evidence="1" id="KW-0677">Repeat</keyword>
<evidence type="ECO:0000313" key="4">
    <source>
        <dbReference type="EMBL" id="KAK4202962.1"/>
    </source>
</evidence>
<dbReference type="InterPro" id="IPR056693">
    <property type="entry name" value="DUF7791"/>
</dbReference>
<reference evidence="4" key="2">
    <citation type="submission" date="2023-05" db="EMBL/GenBank/DDBJ databases">
        <authorList>
            <consortium name="Lawrence Berkeley National Laboratory"/>
            <person name="Steindorff A."/>
            <person name="Hensen N."/>
            <person name="Bonometti L."/>
            <person name="Westerberg I."/>
            <person name="Brannstrom I.O."/>
            <person name="Guillou S."/>
            <person name="Cros-Aarteil S."/>
            <person name="Calhoun S."/>
            <person name="Haridas S."/>
            <person name="Kuo A."/>
            <person name="Mondo S."/>
            <person name="Pangilinan J."/>
            <person name="Riley R."/>
            <person name="Labutti K."/>
            <person name="Andreopoulos B."/>
            <person name="Lipzen A."/>
            <person name="Chen C."/>
            <person name="Yanf M."/>
            <person name="Daum C."/>
            <person name="Ng V."/>
            <person name="Clum A."/>
            <person name="Ohm R."/>
            <person name="Martin F."/>
            <person name="Silar P."/>
            <person name="Natvig D."/>
            <person name="Lalanne C."/>
            <person name="Gautier V."/>
            <person name="Ament-Velasquez S.L."/>
            <person name="Kruys A."/>
            <person name="Hutchinson M.I."/>
            <person name="Powell A.J."/>
            <person name="Barry K."/>
            <person name="Miller A.N."/>
            <person name="Grigoriev I.V."/>
            <person name="Debuchy R."/>
            <person name="Gladieux P."/>
            <person name="Thoren M.H."/>
            <person name="Johannesson H."/>
        </authorList>
    </citation>
    <scope>NUCLEOTIDE SEQUENCE</scope>
    <source>
        <strain evidence="4">CBS 315.58</strain>
    </source>
</reference>
<dbReference type="PANTHER" id="PTHR10039">
    <property type="entry name" value="AMELOGENIN"/>
    <property type="match status" value="1"/>
</dbReference>
<reference evidence="4" key="1">
    <citation type="journal article" date="2023" name="Mol. Phylogenet. Evol.">
        <title>Genome-scale phylogeny and comparative genomics of the fungal order Sordariales.</title>
        <authorList>
            <person name="Hensen N."/>
            <person name="Bonometti L."/>
            <person name="Westerberg I."/>
            <person name="Brannstrom I.O."/>
            <person name="Guillou S."/>
            <person name="Cros-Aarteil S."/>
            <person name="Calhoun S."/>
            <person name="Haridas S."/>
            <person name="Kuo A."/>
            <person name="Mondo S."/>
            <person name="Pangilinan J."/>
            <person name="Riley R."/>
            <person name="LaButti K."/>
            <person name="Andreopoulos B."/>
            <person name="Lipzen A."/>
            <person name="Chen C."/>
            <person name="Yan M."/>
            <person name="Daum C."/>
            <person name="Ng V."/>
            <person name="Clum A."/>
            <person name="Steindorff A."/>
            <person name="Ohm R.A."/>
            <person name="Martin F."/>
            <person name="Silar P."/>
            <person name="Natvig D.O."/>
            <person name="Lalanne C."/>
            <person name="Gautier V."/>
            <person name="Ament-Velasquez S.L."/>
            <person name="Kruys A."/>
            <person name="Hutchinson M.I."/>
            <person name="Powell A.J."/>
            <person name="Barry K."/>
            <person name="Miller A.N."/>
            <person name="Grigoriev I.V."/>
            <person name="Debuchy R."/>
            <person name="Gladieux P."/>
            <person name="Hiltunen Thoren M."/>
            <person name="Johannesson H."/>
        </authorList>
    </citation>
    <scope>NUCLEOTIDE SEQUENCE</scope>
    <source>
        <strain evidence="4">CBS 315.58</strain>
    </source>
</reference>
<dbReference type="InterPro" id="IPR056884">
    <property type="entry name" value="NPHP3-like_N"/>
</dbReference>
<proteinExistence type="predicted"/>
<dbReference type="Gene3D" id="3.40.50.300">
    <property type="entry name" value="P-loop containing nucleotide triphosphate hydrolases"/>
    <property type="match status" value="1"/>
</dbReference>
<dbReference type="EMBL" id="MU863893">
    <property type="protein sequence ID" value="KAK4202962.1"/>
    <property type="molecule type" value="Genomic_DNA"/>
</dbReference>
<evidence type="ECO:0000259" key="2">
    <source>
        <dbReference type="Pfam" id="PF24883"/>
    </source>
</evidence>
<dbReference type="Pfam" id="PF25053">
    <property type="entry name" value="DUF7791"/>
    <property type="match status" value="1"/>
</dbReference>
<dbReference type="SUPFAM" id="SSF52540">
    <property type="entry name" value="P-loop containing nucleoside triphosphate hydrolases"/>
    <property type="match status" value="1"/>
</dbReference>
<evidence type="ECO:0008006" key="6">
    <source>
        <dbReference type="Google" id="ProtNLM"/>
    </source>
</evidence>
<feature type="domain" description="DUF7791" evidence="3">
    <location>
        <begin position="572"/>
        <end position="710"/>
    </location>
</feature>
<keyword evidence="5" id="KW-1185">Reference proteome</keyword>
<name>A0AAN6XSH5_9PEZI</name>